<accession>A0A5D3FQW5</accession>
<evidence type="ECO:0000256" key="1">
    <source>
        <dbReference type="SAM" id="MobiDB-lite"/>
    </source>
</evidence>
<feature type="compositionally biased region" description="Basic residues" evidence="1">
    <location>
        <begin position="27"/>
        <end position="37"/>
    </location>
</feature>
<name>A0A5D3FQW5_9ACTN</name>
<gene>
    <name evidence="3" type="ORF">FXF68_08855</name>
</gene>
<comment type="caution">
    <text evidence="3">The sequence shown here is derived from an EMBL/GenBank/DDBJ whole genome shotgun (WGS) entry which is preliminary data.</text>
</comment>
<dbReference type="Gene3D" id="3.30.830.10">
    <property type="entry name" value="Metalloenzyme, LuxS/M16 peptidase-like"/>
    <property type="match status" value="1"/>
</dbReference>
<proteinExistence type="predicted"/>
<dbReference type="EMBL" id="VSRQ01000002">
    <property type="protein sequence ID" value="TYK50609.1"/>
    <property type="molecule type" value="Genomic_DNA"/>
</dbReference>
<dbReference type="AlphaFoldDB" id="A0A5D3FQW5"/>
<keyword evidence="4" id="KW-1185">Reference proteome</keyword>
<feature type="domain" description="Peptidase M16 C-terminal" evidence="2">
    <location>
        <begin position="248"/>
        <end position="387"/>
    </location>
</feature>
<evidence type="ECO:0000259" key="2">
    <source>
        <dbReference type="Pfam" id="PF05193"/>
    </source>
</evidence>
<evidence type="ECO:0000313" key="4">
    <source>
        <dbReference type="Proteomes" id="UP000323505"/>
    </source>
</evidence>
<sequence>MAVRVGGDGPGAVHRRAHPDPRPPDQRRRRGVAAHRGPHPDPPPGGRRRDGGRPRRRSPDAGHHRRAPVLRAGAGGGRADPLAQHHHQRSGGTGVSVRLLSAFPPTGRSPVAAAALAVPLTAVSRTAVLTAPLVAAVWAKSLADTAEATGTAMRVEPLVTADLAGITAEVVRTDETALRSLTSWFHHVPPPGEPELERLREDCVARLPTSERGSEDVRRALFGDRHRYGVTHRERAAHLREAGVRTVEDAMAELLAERPAAFARADDAARPPGRRTAVRVDGARACCLIGAPGVALASPRKFPLHVAWAALGGRDGLLDRRLRQERALTYSIAAFSRELAEGGYGMCVAACRPEALDEVSAVVRDTFAALAKDGVSGAALRSVKERLIVRQHRALQTARGRAERLLGYAAAGLPPADLDRYPRNIATVTSADVRSAAATTLTPETFLELKLIPAMS</sequence>
<dbReference type="SUPFAM" id="SSF63411">
    <property type="entry name" value="LuxS/MPP-like metallohydrolase"/>
    <property type="match status" value="1"/>
</dbReference>
<dbReference type="InterPro" id="IPR007863">
    <property type="entry name" value="Peptidase_M16_C"/>
</dbReference>
<feature type="compositionally biased region" description="Basic and acidic residues" evidence="1">
    <location>
        <begin position="47"/>
        <end position="62"/>
    </location>
</feature>
<dbReference type="InterPro" id="IPR011249">
    <property type="entry name" value="Metalloenz_LuxS/M16"/>
</dbReference>
<dbReference type="Pfam" id="PF05193">
    <property type="entry name" value="Peptidase_M16_C"/>
    <property type="match status" value="1"/>
</dbReference>
<feature type="region of interest" description="Disordered" evidence="1">
    <location>
        <begin position="1"/>
        <end position="94"/>
    </location>
</feature>
<reference evidence="3 4" key="1">
    <citation type="submission" date="2019-08" db="EMBL/GenBank/DDBJ databases">
        <title>Actinomadura sp. nov. CYP1-5 isolated from mountain soil.</title>
        <authorList>
            <person name="Songsumanus A."/>
            <person name="Kuncharoen N."/>
            <person name="Kudo T."/>
            <person name="Yuki M."/>
            <person name="Igarashi Y."/>
            <person name="Tanasupawat S."/>
        </authorList>
    </citation>
    <scope>NUCLEOTIDE SEQUENCE [LARGE SCALE GENOMIC DNA]</scope>
    <source>
        <strain evidence="3 4">CYP1-5</strain>
    </source>
</reference>
<feature type="compositionally biased region" description="Gly residues" evidence="1">
    <location>
        <begin position="1"/>
        <end position="10"/>
    </location>
</feature>
<evidence type="ECO:0000313" key="3">
    <source>
        <dbReference type="EMBL" id="TYK50609.1"/>
    </source>
</evidence>
<protein>
    <submittedName>
        <fullName evidence="3">Insulinase family protein</fullName>
    </submittedName>
</protein>
<dbReference type="GO" id="GO:0046872">
    <property type="term" value="F:metal ion binding"/>
    <property type="evidence" value="ECO:0007669"/>
    <property type="project" value="InterPro"/>
</dbReference>
<dbReference type="Proteomes" id="UP000323505">
    <property type="component" value="Unassembled WGS sequence"/>
</dbReference>
<organism evidence="3 4">
    <name type="scientific">Actinomadura decatromicini</name>
    <dbReference type="NCBI Taxonomy" id="2604572"/>
    <lineage>
        <taxon>Bacteria</taxon>
        <taxon>Bacillati</taxon>
        <taxon>Actinomycetota</taxon>
        <taxon>Actinomycetes</taxon>
        <taxon>Streptosporangiales</taxon>
        <taxon>Thermomonosporaceae</taxon>
        <taxon>Actinomadura</taxon>
    </lineage>
</organism>